<keyword evidence="3" id="KW-1185">Reference proteome</keyword>
<accession>A0A6P1VRW7</accession>
<dbReference type="AlphaFoldDB" id="A0A6P1VRW7"/>
<evidence type="ECO:0000313" key="2">
    <source>
        <dbReference type="EMBL" id="QHV95971.1"/>
    </source>
</evidence>
<gene>
    <name evidence="2" type="ORF">GJR95_13560</name>
</gene>
<evidence type="ECO:0000259" key="1">
    <source>
        <dbReference type="Pfam" id="PF12680"/>
    </source>
</evidence>
<dbReference type="KEGG" id="senf:GJR95_13560"/>
<evidence type="ECO:0000313" key="3">
    <source>
        <dbReference type="Proteomes" id="UP000464577"/>
    </source>
</evidence>
<dbReference type="EMBL" id="CP045997">
    <property type="protein sequence ID" value="QHV95971.1"/>
    <property type="molecule type" value="Genomic_DNA"/>
</dbReference>
<sequence>MQPVHQSVETSASEAEALQATQVAFLQKGDIDGMVKACYTDDARMHGFTFRAQGHEAIKELVNLYLERLSVLGDRSMDKFETGKNYIWMEMTIQNPQGDPIKVYELKFLRSGKIYLQLYGLRQGTVWQEGDFSDFTPPNSSNARTFHNRYLDFHSRGDADGLADDFFTEDAQLITARVDIAGREPIRQMFQNLFAKESGFTPLSVENITSDPDYVWFEATVTSSLGKRRVYDIMLIRDGRVHLQLVGQLMGVLPTEAAFGSE</sequence>
<organism evidence="2 3">
    <name type="scientific">Spirosoma endbachense</name>
    <dbReference type="NCBI Taxonomy" id="2666025"/>
    <lineage>
        <taxon>Bacteria</taxon>
        <taxon>Pseudomonadati</taxon>
        <taxon>Bacteroidota</taxon>
        <taxon>Cytophagia</taxon>
        <taxon>Cytophagales</taxon>
        <taxon>Cytophagaceae</taxon>
        <taxon>Spirosoma</taxon>
    </lineage>
</organism>
<proteinExistence type="predicted"/>
<dbReference type="Proteomes" id="UP000464577">
    <property type="component" value="Chromosome"/>
</dbReference>
<dbReference type="InterPro" id="IPR032710">
    <property type="entry name" value="NTF2-like_dom_sf"/>
</dbReference>
<dbReference type="RefSeq" id="WP_162386379.1">
    <property type="nucleotide sequence ID" value="NZ_CP045997.1"/>
</dbReference>
<name>A0A6P1VRW7_9BACT</name>
<dbReference type="Pfam" id="PF12680">
    <property type="entry name" value="SnoaL_2"/>
    <property type="match status" value="1"/>
</dbReference>
<dbReference type="Gene3D" id="3.10.450.50">
    <property type="match status" value="1"/>
</dbReference>
<dbReference type="InterPro" id="IPR037401">
    <property type="entry name" value="SnoaL-like"/>
</dbReference>
<protein>
    <recommendedName>
        <fullName evidence="1">SnoaL-like domain-containing protein</fullName>
    </recommendedName>
</protein>
<feature type="domain" description="SnoaL-like" evidence="1">
    <location>
        <begin position="149"/>
        <end position="241"/>
    </location>
</feature>
<dbReference type="SUPFAM" id="SSF54427">
    <property type="entry name" value="NTF2-like"/>
    <property type="match status" value="2"/>
</dbReference>
<reference evidence="2 3" key="1">
    <citation type="submission" date="2019-11" db="EMBL/GenBank/DDBJ databases">
        <title>Spirosoma endbachense sp. nov., isolated from a natural salt meadow.</title>
        <authorList>
            <person name="Rojas J."/>
            <person name="Ambika Manirajan B."/>
            <person name="Ratering S."/>
            <person name="Suarez C."/>
            <person name="Geissler-Plaum R."/>
            <person name="Schnell S."/>
        </authorList>
    </citation>
    <scope>NUCLEOTIDE SEQUENCE [LARGE SCALE GENOMIC DNA]</scope>
    <source>
        <strain evidence="2 3">I-24</strain>
    </source>
</reference>